<dbReference type="PANTHER" id="PTHR46186:SF2">
    <property type="entry name" value="CYSTATIN"/>
    <property type="match status" value="1"/>
</dbReference>
<dbReference type="GO" id="GO:0004869">
    <property type="term" value="F:cysteine-type endopeptidase inhibitor activity"/>
    <property type="evidence" value="ECO:0007669"/>
    <property type="project" value="UniProtKB-KW"/>
</dbReference>
<gene>
    <name evidence="4" type="ORF">WCI35_029722</name>
</gene>
<accession>A0ABD2DC16</accession>
<protein>
    <submittedName>
        <fullName evidence="4">Cystatin-SA</fullName>
    </submittedName>
</protein>
<dbReference type="Proteomes" id="UP001610411">
    <property type="component" value="Unassembled WGS sequence"/>
</dbReference>
<evidence type="ECO:0000256" key="1">
    <source>
        <dbReference type="ARBA" id="ARBA00009403"/>
    </source>
</evidence>
<reference evidence="4 5" key="1">
    <citation type="journal article" date="2024" name="G3 (Bethesda)">
        <title>A hybrid genome assembly of the endangered aye-aye (Daubentonia madagascariensis).</title>
        <authorList>
            <person name="Versoza C.J."/>
            <person name="Pfeifer S.P."/>
        </authorList>
    </citation>
    <scope>NUCLEOTIDE SEQUENCE [LARGE SCALE GENOMIC DNA]</scope>
    <source>
        <strain evidence="4">6821</strain>
    </source>
</reference>
<name>A0ABD2DC16_DAUMA</name>
<dbReference type="EMBL" id="JBFSEQ010000012">
    <property type="protein sequence ID" value="KAL2764059.1"/>
    <property type="molecule type" value="Genomic_DNA"/>
</dbReference>
<evidence type="ECO:0000313" key="5">
    <source>
        <dbReference type="Proteomes" id="UP001610411"/>
    </source>
</evidence>
<organism evidence="4 5">
    <name type="scientific">Daubentonia madagascariensis</name>
    <name type="common">Aye-aye</name>
    <name type="synonym">Sciurus madagascariensis</name>
    <dbReference type="NCBI Taxonomy" id="31869"/>
    <lineage>
        <taxon>Eukaryota</taxon>
        <taxon>Metazoa</taxon>
        <taxon>Chordata</taxon>
        <taxon>Craniata</taxon>
        <taxon>Vertebrata</taxon>
        <taxon>Euteleostomi</taxon>
        <taxon>Mammalia</taxon>
        <taxon>Eutheria</taxon>
        <taxon>Euarchontoglires</taxon>
        <taxon>Primates</taxon>
        <taxon>Strepsirrhini</taxon>
        <taxon>Chiromyiformes</taxon>
        <taxon>Daubentoniidae</taxon>
        <taxon>Daubentonia</taxon>
    </lineage>
</organism>
<comment type="similarity">
    <text evidence="1">Belongs to the cystatin family.</text>
</comment>
<keyword evidence="3" id="KW-0789">Thiol protease inhibitor</keyword>
<dbReference type="PANTHER" id="PTHR46186">
    <property type="entry name" value="CYSTATIN"/>
    <property type="match status" value="1"/>
</dbReference>
<comment type="caution">
    <text evidence="4">The sequence shown here is derived from an EMBL/GenBank/DDBJ whole genome shotgun (WGS) entry which is preliminary data.</text>
</comment>
<keyword evidence="2" id="KW-0646">Protease inhibitor</keyword>
<sequence>TICTKSQPNLDNCPFREQPSLKREELCSFQIYAVPQEDSLTMLNTSCQEA</sequence>
<feature type="non-terminal residue" evidence="4">
    <location>
        <position position="1"/>
    </location>
</feature>
<proteinExistence type="inferred from homology"/>
<dbReference type="InterPro" id="IPR046350">
    <property type="entry name" value="Cystatin_sf"/>
</dbReference>
<dbReference type="CDD" id="cd00042">
    <property type="entry name" value="CY"/>
    <property type="match status" value="1"/>
</dbReference>
<evidence type="ECO:0000256" key="2">
    <source>
        <dbReference type="ARBA" id="ARBA00022690"/>
    </source>
</evidence>
<dbReference type="AlphaFoldDB" id="A0ABD2DC16"/>
<dbReference type="SUPFAM" id="SSF54403">
    <property type="entry name" value="Cystatin/monellin"/>
    <property type="match status" value="1"/>
</dbReference>
<dbReference type="Gene3D" id="3.10.450.10">
    <property type="match status" value="1"/>
</dbReference>
<evidence type="ECO:0000256" key="3">
    <source>
        <dbReference type="ARBA" id="ARBA00022704"/>
    </source>
</evidence>
<keyword evidence="5" id="KW-1185">Reference proteome</keyword>
<evidence type="ECO:0000313" key="4">
    <source>
        <dbReference type="EMBL" id="KAL2764059.1"/>
    </source>
</evidence>
<dbReference type="InterPro" id="IPR000010">
    <property type="entry name" value="Cystatin_dom"/>
</dbReference>